<evidence type="ECO:0000256" key="2">
    <source>
        <dbReference type="ARBA" id="ARBA00022741"/>
    </source>
</evidence>
<dbReference type="InterPro" id="IPR004482">
    <property type="entry name" value="Mg_chelat-rel"/>
</dbReference>
<evidence type="ECO:0000313" key="5">
    <source>
        <dbReference type="EMBL" id="KYH32126.1"/>
    </source>
</evidence>
<protein>
    <submittedName>
        <fullName evidence="5">Competence protein ComM</fullName>
    </submittedName>
</protein>
<dbReference type="InterPro" id="IPR045006">
    <property type="entry name" value="CHLI-like"/>
</dbReference>
<dbReference type="InterPro" id="IPR003593">
    <property type="entry name" value="AAA+_ATPase"/>
</dbReference>
<dbReference type="PRINTS" id="PR01657">
    <property type="entry name" value="MCMFAMILY"/>
</dbReference>
<dbReference type="Pfam" id="PF13335">
    <property type="entry name" value="Mg_chelatase_C"/>
    <property type="match status" value="1"/>
</dbReference>
<dbReference type="Pfam" id="PF01078">
    <property type="entry name" value="Mg_chelatase"/>
    <property type="match status" value="1"/>
</dbReference>
<dbReference type="PANTHER" id="PTHR32039:SF7">
    <property type="entry name" value="COMPETENCE PROTEIN COMM"/>
    <property type="match status" value="1"/>
</dbReference>
<dbReference type="RefSeq" id="WP_062283950.1">
    <property type="nucleotide sequence ID" value="NZ_LTBC01000005.1"/>
</dbReference>
<dbReference type="PATRIC" id="fig|1122241.3.peg.1797"/>
<dbReference type="SMART" id="SM00382">
    <property type="entry name" value="AAA"/>
    <property type="match status" value="1"/>
</dbReference>
<feature type="domain" description="AAA+ ATPase" evidence="4">
    <location>
        <begin position="213"/>
        <end position="396"/>
    </location>
</feature>
<keyword evidence="2" id="KW-0547">Nucleotide-binding</keyword>
<dbReference type="InterPro" id="IPR027417">
    <property type="entry name" value="P-loop_NTPase"/>
</dbReference>
<comment type="caution">
    <text evidence="5">The sequence shown here is derived from an EMBL/GenBank/DDBJ whole genome shotgun (WGS) entry which is preliminary data.</text>
</comment>
<dbReference type="PANTHER" id="PTHR32039">
    <property type="entry name" value="MAGNESIUM-CHELATASE SUBUNIT CHLI"/>
    <property type="match status" value="1"/>
</dbReference>
<dbReference type="Proteomes" id="UP000075670">
    <property type="component" value="Unassembled WGS sequence"/>
</dbReference>
<reference evidence="5 6" key="1">
    <citation type="submission" date="2016-02" db="EMBL/GenBank/DDBJ databases">
        <title>Genome sequence of Moorella mulderi DSM 14980.</title>
        <authorList>
            <person name="Poehlein A."/>
            <person name="Daniel R."/>
        </authorList>
    </citation>
    <scope>NUCLEOTIDE SEQUENCE [LARGE SCALE GENOMIC DNA]</scope>
    <source>
        <strain evidence="5 6">DSM 14980</strain>
    </source>
</reference>
<evidence type="ECO:0000259" key="4">
    <source>
        <dbReference type="SMART" id="SM00382"/>
    </source>
</evidence>
<dbReference type="InterPro" id="IPR025158">
    <property type="entry name" value="Mg_chelat-rel_C"/>
</dbReference>
<comment type="similarity">
    <text evidence="1">Belongs to the Mg-chelatase subunits D/I family. ComM subfamily.</text>
</comment>
<dbReference type="EMBL" id="LTBC01000005">
    <property type="protein sequence ID" value="KYH32126.1"/>
    <property type="molecule type" value="Genomic_DNA"/>
</dbReference>
<keyword evidence="6" id="KW-1185">Reference proteome</keyword>
<accession>A0A151AWU7</accession>
<dbReference type="Gene3D" id="3.30.230.10">
    <property type="match status" value="1"/>
</dbReference>
<evidence type="ECO:0000256" key="1">
    <source>
        <dbReference type="ARBA" id="ARBA00006354"/>
    </source>
</evidence>
<dbReference type="AlphaFoldDB" id="A0A151AWU7"/>
<evidence type="ECO:0000256" key="3">
    <source>
        <dbReference type="ARBA" id="ARBA00022840"/>
    </source>
</evidence>
<dbReference type="OrthoDB" id="9813147at2"/>
<dbReference type="SUPFAM" id="SSF54211">
    <property type="entry name" value="Ribosomal protein S5 domain 2-like"/>
    <property type="match status" value="1"/>
</dbReference>
<proteinExistence type="inferred from homology"/>
<dbReference type="InterPro" id="IPR001208">
    <property type="entry name" value="MCM_dom"/>
</dbReference>
<keyword evidence="3" id="KW-0067">ATP-binding</keyword>
<name>A0A151AWU7_9FIRM</name>
<gene>
    <name evidence="5" type="primary">comM</name>
    <name evidence="5" type="ORF">MOMUL_17010</name>
</gene>
<dbReference type="GO" id="GO:0005524">
    <property type="term" value="F:ATP binding"/>
    <property type="evidence" value="ECO:0007669"/>
    <property type="project" value="UniProtKB-KW"/>
</dbReference>
<dbReference type="NCBIfam" id="TIGR00368">
    <property type="entry name" value="YifB family Mg chelatase-like AAA ATPase"/>
    <property type="match status" value="1"/>
</dbReference>
<dbReference type="GO" id="GO:0003677">
    <property type="term" value="F:DNA binding"/>
    <property type="evidence" value="ECO:0007669"/>
    <property type="project" value="InterPro"/>
</dbReference>
<dbReference type="InterPro" id="IPR000523">
    <property type="entry name" value="Mg_chelatse_chII-like_cat_dom"/>
</dbReference>
<dbReference type="SUPFAM" id="SSF52540">
    <property type="entry name" value="P-loop containing nucleoside triphosphate hydrolases"/>
    <property type="match status" value="1"/>
</dbReference>
<evidence type="ECO:0000313" key="6">
    <source>
        <dbReference type="Proteomes" id="UP000075670"/>
    </source>
</evidence>
<dbReference type="InterPro" id="IPR020568">
    <property type="entry name" value="Ribosomal_Su5_D2-typ_SF"/>
</dbReference>
<dbReference type="Gene3D" id="3.40.50.300">
    <property type="entry name" value="P-loop containing nucleotide triphosphate hydrolases"/>
    <property type="match status" value="1"/>
</dbReference>
<dbReference type="InterPro" id="IPR014721">
    <property type="entry name" value="Ribsml_uS5_D2-typ_fold_subgr"/>
</dbReference>
<sequence>MLAIVNSVVLVGLEGQSVRVEVDISNGLPVCDIVGLPDPSVKEARERVRAAIKNSGFDFPLRRIIVNLAPGDIKKEGPIYDLPIALGILMAAEELGSGPEAVIYAVGELSLEGSLRPIPGVLPMALALQEFQPGATFIVPAANANEAALASRLKVLAAESLAQVVAYWRGEGELPEVKPATGDSPTPVFNGVDLADIKGQAAAKRGLEIAAAGGHNILLIGSPGAGKTMLARSLPSILPPLTYEEALTVTKIYSAAGLLAPGQGLVTERPFRTPHHTASTASIIGGGRIPKPGEVSLATHGVLFLDEMAEYRRDVLEALRQPLEDRVVTVSRVAAAITYPADFLLIGSMNPCPCGYYGDPVKECLCTPHQVAQYRKRLSGPLLDRIDLHLEVPRLTYNEVEAGATLENSATVRERVRAARQRQLERFKGTGVTCNAAMSSRQVHQFCRLVPQARSLLCDAFNKLGLSMRAHDRLLKVARTIADLEGSELITAAHLAEAIQYRSLDWGEEKQAIR</sequence>
<organism evidence="5 6">
    <name type="scientific">Moorella mulderi DSM 14980</name>
    <dbReference type="NCBI Taxonomy" id="1122241"/>
    <lineage>
        <taxon>Bacteria</taxon>
        <taxon>Bacillati</taxon>
        <taxon>Bacillota</taxon>
        <taxon>Clostridia</taxon>
        <taxon>Neomoorellales</taxon>
        <taxon>Neomoorellaceae</taxon>
        <taxon>Neomoorella</taxon>
    </lineage>
</organism>
<dbReference type="Pfam" id="PF13541">
    <property type="entry name" value="ChlI"/>
    <property type="match status" value="1"/>
</dbReference>